<dbReference type="InterPro" id="IPR025110">
    <property type="entry name" value="AMP-bd_C"/>
</dbReference>
<evidence type="ECO:0000256" key="1">
    <source>
        <dbReference type="ARBA" id="ARBA00006432"/>
    </source>
</evidence>
<evidence type="ECO:0000313" key="7">
    <source>
        <dbReference type="Proteomes" id="UP001501791"/>
    </source>
</evidence>
<evidence type="ECO:0000259" key="5">
    <source>
        <dbReference type="Pfam" id="PF13193"/>
    </source>
</evidence>
<keyword evidence="3" id="KW-0276">Fatty acid metabolism</keyword>
<dbReference type="PANTHER" id="PTHR43859">
    <property type="entry name" value="ACYL-ACTIVATING ENZYME"/>
    <property type="match status" value="1"/>
</dbReference>
<proteinExistence type="inferred from homology"/>
<organism evidence="6 7">
    <name type="scientific">Brevibacterium picturae</name>
    <dbReference type="NCBI Taxonomy" id="260553"/>
    <lineage>
        <taxon>Bacteria</taxon>
        <taxon>Bacillati</taxon>
        <taxon>Actinomycetota</taxon>
        <taxon>Actinomycetes</taxon>
        <taxon>Micrococcales</taxon>
        <taxon>Brevibacteriaceae</taxon>
        <taxon>Brevibacterium</taxon>
    </lineage>
</organism>
<name>A0ABP4NB41_9MICO</name>
<dbReference type="SUPFAM" id="SSF56801">
    <property type="entry name" value="Acetyl-CoA synthetase-like"/>
    <property type="match status" value="1"/>
</dbReference>
<comment type="caution">
    <text evidence="6">The sequence shown here is derived from an EMBL/GenBank/DDBJ whole genome shotgun (WGS) entry which is preliminary data.</text>
</comment>
<dbReference type="Proteomes" id="UP001501791">
    <property type="component" value="Unassembled WGS sequence"/>
</dbReference>
<keyword evidence="4" id="KW-0443">Lipid metabolism</keyword>
<evidence type="ECO:0000256" key="4">
    <source>
        <dbReference type="ARBA" id="ARBA00023098"/>
    </source>
</evidence>
<dbReference type="Pfam" id="PF13193">
    <property type="entry name" value="AMP-binding_C"/>
    <property type="match status" value="1"/>
</dbReference>
<evidence type="ECO:0000256" key="2">
    <source>
        <dbReference type="ARBA" id="ARBA00022598"/>
    </source>
</evidence>
<evidence type="ECO:0000313" key="6">
    <source>
        <dbReference type="EMBL" id="GAA1559048.1"/>
    </source>
</evidence>
<keyword evidence="7" id="KW-1185">Reference proteome</keyword>
<dbReference type="InterPro" id="IPR045851">
    <property type="entry name" value="AMP-bd_C_sf"/>
</dbReference>
<accession>A0ABP4NB41</accession>
<sequence>MVGAPDELMGQVGAAWVVPDGDAVVGSEEIRAYCRNRLAAFKVPRFVSVVSAEDLPMTTTGKVQKFLLVDRHRRNQSA</sequence>
<evidence type="ECO:0000256" key="3">
    <source>
        <dbReference type="ARBA" id="ARBA00022832"/>
    </source>
</evidence>
<dbReference type="Gene3D" id="3.30.300.30">
    <property type="match status" value="1"/>
</dbReference>
<dbReference type="EMBL" id="BAAALY010000018">
    <property type="protein sequence ID" value="GAA1559048.1"/>
    <property type="molecule type" value="Genomic_DNA"/>
</dbReference>
<feature type="domain" description="AMP-binding enzyme C-terminal" evidence="5">
    <location>
        <begin position="2"/>
        <end position="62"/>
    </location>
</feature>
<reference evidence="7" key="1">
    <citation type="journal article" date="2019" name="Int. J. Syst. Evol. Microbiol.">
        <title>The Global Catalogue of Microorganisms (GCM) 10K type strain sequencing project: providing services to taxonomists for standard genome sequencing and annotation.</title>
        <authorList>
            <consortium name="The Broad Institute Genomics Platform"/>
            <consortium name="The Broad Institute Genome Sequencing Center for Infectious Disease"/>
            <person name="Wu L."/>
            <person name="Ma J."/>
        </authorList>
    </citation>
    <scope>NUCLEOTIDE SEQUENCE [LARGE SCALE GENOMIC DNA]</scope>
    <source>
        <strain evidence="7">JCM 13319</strain>
    </source>
</reference>
<dbReference type="PANTHER" id="PTHR43859:SF4">
    <property type="entry name" value="BUTANOATE--COA LIGASE AAE1-RELATED"/>
    <property type="match status" value="1"/>
</dbReference>
<protein>
    <recommendedName>
        <fullName evidence="5">AMP-binding enzyme C-terminal domain-containing protein</fullName>
    </recommendedName>
</protein>
<gene>
    <name evidence="6" type="ORF">GCM10009691_36300</name>
</gene>
<comment type="similarity">
    <text evidence="1">Belongs to the ATP-dependent AMP-binding enzyme family.</text>
</comment>
<keyword evidence="2" id="KW-0436">Ligase</keyword>